<dbReference type="InterPro" id="IPR025161">
    <property type="entry name" value="IS402-like_dom"/>
</dbReference>
<dbReference type="PANTHER" id="PTHR30007">
    <property type="entry name" value="PHP DOMAIN PROTEIN"/>
    <property type="match status" value="1"/>
</dbReference>
<feature type="compositionally biased region" description="Basic residues" evidence="1">
    <location>
        <begin position="200"/>
        <end position="212"/>
    </location>
</feature>
<dbReference type="EMBL" id="PPPD01000005">
    <property type="protein sequence ID" value="PNY79215.1"/>
    <property type="molecule type" value="Genomic_DNA"/>
</dbReference>
<feature type="compositionally biased region" description="Low complexity" evidence="1">
    <location>
        <begin position="257"/>
        <end position="270"/>
    </location>
</feature>
<feature type="region of interest" description="Disordered" evidence="1">
    <location>
        <begin position="182"/>
        <end position="212"/>
    </location>
</feature>
<evidence type="ECO:0000259" key="2">
    <source>
        <dbReference type="Pfam" id="PF13340"/>
    </source>
</evidence>
<comment type="caution">
    <text evidence="3">The sequence shown here is derived from an EMBL/GenBank/DDBJ whole genome shotgun (WGS) entry which is preliminary data.</text>
</comment>
<dbReference type="Pfam" id="PF13340">
    <property type="entry name" value="DUF4096"/>
    <property type="match status" value="1"/>
</dbReference>
<evidence type="ECO:0000313" key="3">
    <source>
        <dbReference type="EMBL" id="PNY79215.1"/>
    </source>
</evidence>
<sequence>MQQHRGPSSGPLLWMRQRRYTSDLTRGQFKCLEPLLLAGKAGGRPRSVKMYEVLCAILCVLHNGCARRNVPHGFPAWETVSGYFRRFEADGTWEAVNRFFVRRTRQRAGRDPEPSAGSIDSQTVRWASRVLRWVAQRSLAWLTRCRRLNRDFEGRCETAEAWCLLANIRFMLHACSPPLDPFETPSQPTTSKTLWSANRPSRRPRLNQCRSRRSERSWPSACAIQPSATCASTSSTSRSASAYQPGSPALLARKTCRISPSRYPKSSSPRTRAGEDSGRRNSLTTADDR</sequence>
<reference evidence="3 4" key="1">
    <citation type="submission" date="2018-01" db="EMBL/GenBank/DDBJ databases">
        <title>Deinococcus koreensis sp. nov., a radiation-resistant bacterium isolated from river water.</title>
        <authorList>
            <person name="Choi A."/>
        </authorList>
    </citation>
    <scope>NUCLEOTIDE SEQUENCE [LARGE SCALE GENOMIC DNA]</scope>
    <source>
        <strain evidence="3 4">SJW1-2</strain>
    </source>
</reference>
<evidence type="ECO:0000256" key="1">
    <source>
        <dbReference type="SAM" id="MobiDB-lite"/>
    </source>
</evidence>
<feature type="compositionally biased region" description="Polar residues" evidence="1">
    <location>
        <begin position="280"/>
        <end position="289"/>
    </location>
</feature>
<dbReference type="OrthoDB" id="1270539at2"/>
<protein>
    <recommendedName>
        <fullName evidence="2">Insertion element IS402-like domain-containing protein</fullName>
    </recommendedName>
</protein>
<keyword evidence="4" id="KW-1185">Reference proteome</keyword>
<organism evidence="3 4">
    <name type="scientific">Deinococcus koreensis</name>
    <dbReference type="NCBI Taxonomy" id="2054903"/>
    <lineage>
        <taxon>Bacteria</taxon>
        <taxon>Thermotogati</taxon>
        <taxon>Deinococcota</taxon>
        <taxon>Deinococci</taxon>
        <taxon>Deinococcales</taxon>
        <taxon>Deinococcaceae</taxon>
        <taxon>Deinococcus</taxon>
    </lineage>
</organism>
<dbReference type="PANTHER" id="PTHR30007:SF0">
    <property type="entry name" value="TRANSPOSASE"/>
    <property type="match status" value="1"/>
</dbReference>
<dbReference type="AlphaFoldDB" id="A0A2K3URP5"/>
<feature type="compositionally biased region" description="Low complexity" evidence="1">
    <location>
        <begin position="231"/>
        <end position="242"/>
    </location>
</feature>
<feature type="domain" description="Insertion element IS402-like" evidence="2">
    <location>
        <begin position="24"/>
        <end position="96"/>
    </location>
</feature>
<name>A0A2K3URP5_9DEIO</name>
<feature type="compositionally biased region" description="Polar residues" evidence="1">
    <location>
        <begin position="184"/>
        <end position="199"/>
    </location>
</feature>
<dbReference type="Proteomes" id="UP000236379">
    <property type="component" value="Unassembled WGS sequence"/>
</dbReference>
<feature type="region of interest" description="Disordered" evidence="1">
    <location>
        <begin position="231"/>
        <end position="289"/>
    </location>
</feature>
<proteinExistence type="predicted"/>
<gene>
    <name evidence="3" type="ORF">CVO96_20070</name>
</gene>
<accession>A0A2K3URP5</accession>
<evidence type="ECO:0000313" key="4">
    <source>
        <dbReference type="Proteomes" id="UP000236379"/>
    </source>
</evidence>